<evidence type="ECO:0000313" key="1">
    <source>
        <dbReference type="EMBL" id="RLM92398.1"/>
    </source>
</evidence>
<organism evidence="1 2">
    <name type="scientific">Panicum miliaceum</name>
    <name type="common">Proso millet</name>
    <name type="synonym">Broomcorn millet</name>
    <dbReference type="NCBI Taxonomy" id="4540"/>
    <lineage>
        <taxon>Eukaryota</taxon>
        <taxon>Viridiplantae</taxon>
        <taxon>Streptophyta</taxon>
        <taxon>Embryophyta</taxon>
        <taxon>Tracheophyta</taxon>
        <taxon>Spermatophyta</taxon>
        <taxon>Magnoliopsida</taxon>
        <taxon>Liliopsida</taxon>
        <taxon>Poales</taxon>
        <taxon>Poaceae</taxon>
        <taxon>PACMAD clade</taxon>
        <taxon>Panicoideae</taxon>
        <taxon>Panicodae</taxon>
        <taxon>Paniceae</taxon>
        <taxon>Panicinae</taxon>
        <taxon>Panicum</taxon>
        <taxon>Panicum sect. Panicum</taxon>
    </lineage>
</organism>
<dbReference type="AlphaFoldDB" id="A0A3L6R098"/>
<gene>
    <name evidence="1" type="ORF">C2845_PM08G28570</name>
</gene>
<evidence type="ECO:0000313" key="2">
    <source>
        <dbReference type="Proteomes" id="UP000275267"/>
    </source>
</evidence>
<reference evidence="2" key="1">
    <citation type="journal article" date="2019" name="Nat. Commun.">
        <title>The genome of broomcorn millet.</title>
        <authorList>
            <person name="Zou C."/>
            <person name="Miki D."/>
            <person name="Li D."/>
            <person name="Tang Q."/>
            <person name="Xiao L."/>
            <person name="Rajput S."/>
            <person name="Deng P."/>
            <person name="Jia W."/>
            <person name="Huang R."/>
            <person name="Zhang M."/>
            <person name="Sun Y."/>
            <person name="Hu J."/>
            <person name="Fu X."/>
            <person name="Schnable P.S."/>
            <person name="Li F."/>
            <person name="Zhang H."/>
            <person name="Feng B."/>
            <person name="Zhu X."/>
            <person name="Liu R."/>
            <person name="Schnable J.C."/>
            <person name="Zhu J.-K."/>
            <person name="Zhang H."/>
        </authorList>
    </citation>
    <scope>NUCLEOTIDE SEQUENCE [LARGE SCALE GENOMIC DNA]</scope>
</reference>
<dbReference type="Proteomes" id="UP000275267">
    <property type="component" value="Unassembled WGS sequence"/>
</dbReference>
<dbReference type="OrthoDB" id="10350644at2759"/>
<sequence>MENSRTRRMLFLSLHDGHARNNLKLTSSLPDLQCRSTSLTSREALVAIVFDLDLLQGSVRSSPMGEIPCACAGVL</sequence>
<comment type="caution">
    <text evidence="1">The sequence shown here is derived from an EMBL/GenBank/DDBJ whole genome shotgun (WGS) entry which is preliminary data.</text>
</comment>
<dbReference type="EMBL" id="PQIB02000010">
    <property type="protein sequence ID" value="RLM92398.1"/>
    <property type="molecule type" value="Genomic_DNA"/>
</dbReference>
<keyword evidence="2" id="KW-1185">Reference proteome</keyword>
<protein>
    <submittedName>
        <fullName evidence="1">Uncharacterized protein</fullName>
    </submittedName>
</protein>
<name>A0A3L6R098_PANMI</name>
<accession>A0A3L6R098</accession>
<proteinExistence type="predicted"/>